<dbReference type="Proteomes" id="UP000186102">
    <property type="component" value="Unassembled WGS sequence"/>
</dbReference>
<dbReference type="Pfam" id="PF02515">
    <property type="entry name" value="CoA_transf_3"/>
    <property type="match status" value="1"/>
</dbReference>
<gene>
    <name evidence="1" type="ORF">DSOL_3372</name>
</gene>
<proteinExistence type="predicted"/>
<evidence type="ECO:0000313" key="2">
    <source>
        <dbReference type="Proteomes" id="UP000186102"/>
    </source>
</evidence>
<dbReference type="PANTHER" id="PTHR48228:SF5">
    <property type="entry name" value="ALPHA-METHYLACYL-COA RACEMASE"/>
    <property type="match status" value="1"/>
</dbReference>
<evidence type="ECO:0000313" key="1">
    <source>
        <dbReference type="EMBL" id="OLN29841.1"/>
    </source>
</evidence>
<dbReference type="Gene3D" id="3.40.50.10540">
    <property type="entry name" value="Crotonobetainyl-coa:carnitine coa-transferase, domain 1"/>
    <property type="match status" value="2"/>
</dbReference>
<dbReference type="SUPFAM" id="SSF89796">
    <property type="entry name" value="CoA-transferase family III (CaiB/BaiF)"/>
    <property type="match status" value="1"/>
</dbReference>
<dbReference type="PANTHER" id="PTHR48228">
    <property type="entry name" value="SUCCINYL-COA--D-CITRAMALATE COA-TRANSFERASE"/>
    <property type="match status" value="1"/>
</dbReference>
<dbReference type="InterPro" id="IPR050509">
    <property type="entry name" value="CoA-transferase_III"/>
</dbReference>
<name>A0A1Q8QR62_9FIRM</name>
<dbReference type="GO" id="GO:0003824">
    <property type="term" value="F:catalytic activity"/>
    <property type="evidence" value="ECO:0007669"/>
    <property type="project" value="InterPro"/>
</dbReference>
<comment type="caution">
    <text evidence="1">The sequence shown here is derived from an EMBL/GenBank/DDBJ whole genome shotgun (WGS) entry which is preliminary data.</text>
</comment>
<dbReference type="InterPro" id="IPR023606">
    <property type="entry name" value="CoA-Trfase_III_dom_1_sf"/>
</dbReference>
<dbReference type="Gene3D" id="3.30.1540.10">
    <property type="entry name" value="formyl-coa transferase, domain 3"/>
    <property type="match status" value="1"/>
</dbReference>
<keyword evidence="2" id="KW-1185">Reference proteome</keyword>
<dbReference type="AlphaFoldDB" id="A0A1Q8QR62"/>
<organism evidence="1 2">
    <name type="scientific">Desulfosporosinus metallidurans</name>
    <dbReference type="NCBI Taxonomy" id="1888891"/>
    <lineage>
        <taxon>Bacteria</taxon>
        <taxon>Bacillati</taxon>
        <taxon>Bacillota</taxon>
        <taxon>Clostridia</taxon>
        <taxon>Eubacteriales</taxon>
        <taxon>Desulfitobacteriaceae</taxon>
        <taxon>Desulfosporosinus</taxon>
    </lineage>
</organism>
<dbReference type="RefSeq" id="WP_075365863.1">
    <property type="nucleotide sequence ID" value="NZ_MLBF01000029.1"/>
</dbReference>
<dbReference type="InterPro" id="IPR003673">
    <property type="entry name" value="CoA-Trfase_fam_III"/>
</dbReference>
<reference evidence="1 2" key="1">
    <citation type="submission" date="2016-09" db="EMBL/GenBank/DDBJ databases">
        <title>Complete genome of Desulfosporosinus sp. OL.</title>
        <authorList>
            <person name="Mardanov A."/>
            <person name="Beletsky A."/>
            <person name="Panova A."/>
            <person name="Karnachuk O."/>
            <person name="Ravin N."/>
        </authorList>
    </citation>
    <scope>NUCLEOTIDE SEQUENCE [LARGE SCALE GENOMIC DNA]</scope>
    <source>
        <strain evidence="1 2">OL</strain>
    </source>
</reference>
<protein>
    <submittedName>
        <fullName evidence="1">Alpha-methylacyl-CoA racemase</fullName>
    </submittedName>
</protein>
<dbReference type="InterPro" id="IPR044855">
    <property type="entry name" value="CoA-Trfase_III_dom3_sf"/>
</dbReference>
<accession>A0A1Q8QR62</accession>
<sequence>MYQLLNGVRILDLTRLLPGGYASQLLADLGAEVLKVEEPGQGDYLRWMKPYLPGTKESALYWSLNRNKKSLKLNLKSTEGREALLRLLVKYDIVLEGFRPGVMDSLGLGYKDLSKINPAVILCSISGYGQTGPYSRRSGHDINYMAVSGALGLTGQAGGAPVPPAVQVADIGGGALMAVTGILSAYIARLRTGRGQYIDVSMLDGVVSWMAMLYAQQAATDSTMNRGEGILNGGEVCYGVYETMDGLYMSLGALEPKFWQAFCQAVERPELMGKQFDRDPDVLAEVERVFKSRTQKDWASFFRDKDVCCEPILEPSKVREHPQIKARRLFISLSHPQGETVESVGNPLKFPEEREFPDQAPPWFGEQTREVLREVGFTEEEIERLEHVNALNKESI</sequence>
<dbReference type="EMBL" id="MLBF01000029">
    <property type="protein sequence ID" value="OLN29841.1"/>
    <property type="molecule type" value="Genomic_DNA"/>
</dbReference>
<dbReference type="STRING" id="1888891.DSOL_3372"/>